<accession>A0A7J9KSD6</accession>
<evidence type="ECO:0000256" key="2">
    <source>
        <dbReference type="SAM" id="SignalP"/>
    </source>
</evidence>
<protein>
    <submittedName>
        <fullName evidence="3">Uncharacterized protein</fullName>
    </submittedName>
</protein>
<comment type="caution">
    <text evidence="3">The sequence shown here is derived from an EMBL/GenBank/DDBJ whole genome shotgun (WGS) entry which is preliminary data.</text>
</comment>
<proteinExistence type="predicted"/>
<organism evidence="3 4">
    <name type="scientific">Gossypium schwendimanii</name>
    <name type="common">Cotton</name>
    <dbReference type="NCBI Taxonomy" id="34291"/>
    <lineage>
        <taxon>Eukaryota</taxon>
        <taxon>Viridiplantae</taxon>
        <taxon>Streptophyta</taxon>
        <taxon>Embryophyta</taxon>
        <taxon>Tracheophyta</taxon>
        <taxon>Spermatophyta</taxon>
        <taxon>Magnoliopsida</taxon>
        <taxon>eudicotyledons</taxon>
        <taxon>Gunneridae</taxon>
        <taxon>Pentapetalae</taxon>
        <taxon>rosids</taxon>
        <taxon>malvids</taxon>
        <taxon>Malvales</taxon>
        <taxon>Malvaceae</taxon>
        <taxon>Malvoideae</taxon>
        <taxon>Gossypium</taxon>
    </lineage>
</organism>
<name>A0A7J9KSD6_GOSSC</name>
<keyword evidence="2" id="KW-0732">Signal</keyword>
<dbReference type="OrthoDB" id="10487602at2759"/>
<feature type="signal peptide" evidence="2">
    <location>
        <begin position="1"/>
        <end position="20"/>
    </location>
</feature>
<evidence type="ECO:0000313" key="3">
    <source>
        <dbReference type="EMBL" id="MBA0849310.1"/>
    </source>
</evidence>
<evidence type="ECO:0000256" key="1">
    <source>
        <dbReference type="SAM" id="MobiDB-lite"/>
    </source>
</evidence>
<feature type="compositionally biased region" description="Basic and acidic residues" evidence="1">
    <location>
        <begin position="94"/>
        <end position="107"/>
    </location>
</feature>
<sequence>MKCCVSGQKVVIIFPHLVMALCKSAKVPMDENDKVEEEKVTLENEDEGDKHDLSRDDGNSEAAFQPQHSTPKRPIIQSPTHLTPLTGGSSHQGYDTKKGKTPMEKGHFSCFDDLD</sequence>
<dbReference type="Proteomes" id="UP000593576">
    <property type="component" value="Unassembled WGS sequence"/>
</dbReference>
<reference evidence="3 4" key="1">
    <citation type="journal article" date="2019" name="Genome Biol. Evol.">
        <title>Insights into the evolution of the New World diploid cottons (Gossypium, subgenus Houzingenia) based on genome sequencing.</title>
        <authorList>
            <person name="Grover C.E."/>
            <person name="Arick M.A. 2nd"/>
            <person name="Thrash A."/>
            <person name="Conover J.L."/>
            <person name="Sanders W.S."/>
            <person name="Peterson D.G."/>
            <person name="Frelichowski J.E."/>
            <person name="Scheffler J.A."/>
            <person name="Scheffler B.E."/>
            <person name="Wendel J.F."/>
        </authorList>
    </citation>
    <scope>NUCLEOTIDE SEQUENCE [LARGE SCALE GENOMIC DNA]</scope>
    <source>
        <strain evidence="3">1</strain>
        <tissue evidence="3">Leaf</tissue>
    </source>
</reference>
<evidence type="ECO:0000313" key="4">
    <source>
        <dbReference type="Proteomes" id="UP000593576"/>
    </source>
</evidence>
<dbReference type="EMBL" id="JABFAF010000002">
    <property type="protein sequence ID" value="MBA0849310.1"/>
    <property type="molecule type" value="Genomic_DNA"/>
</dbReference>
<keyword evidence="4" id="KW-1185">Reference proteome</keyword>
<feature type="region of interest" description="Disordered" evidence="1">
    <location>
        <begin position="27"/>
        <end position="115"/>
    </location>
</feature>
<gene>
    <name evidence="3" type="ORF">Goshw_014284</name>
</gene>
<feature type="compositionally biased region" description="Basic and acidic residues" evidence="1">
    <location>
        <begin position="28"/>
        <end position="58"/>
    </location>
</feature>
<feature type="compositionally biased region" description="Polar residues" evidence="1">
    <location>
        <begin position="77"/>
        <end position="93"/>
    </location>
</feature>
<dbReference type="AlphaFoldDB" id="A0A7J9KSD6"/>
<feature type="chain" id="PRO_5029882907" evidence="2">
    <location>
        <begin position="21"/>
        <end position="115"/>
    </location>
</feature>